<dbReference type="InterPro" id="IPR038570">
    <property type="entry name" value="HicA_sf"/>
</dbReference>
<dbReference type="EMBL" id="CP011339">
    <property type="protein sequence ID" value="AKV67851.1"/>
    <property type="molecule type" value="Genomic_DNA"/>
</dbReference>
<dbReference type="PANTHER" id="PTHR34873:SF3">
    <property type="entry name" value="ADDICTION MODULE TOXIN, HICA FAMILY"/>
    <property type="match status" value="1"/>
</dbReference>
<keyword evidence="4" id="KW-0255">Endonuclease</keyword>
<evidence type="ECO:0000256" key="5">
    <source>
        <dbReference type="ARBA" id="ARBA00022801"/>
    </source>
</evidence>
<protein>
    <submittedName>
        <fullName evidence="8">YcfA family protein</fullName>
    </submittedName>
</protein>
<evidence type="ECO:0000256" key="3">
    <source>
        <dbReference type="ARBA" id="ARBA00022722"/>
    </source>
</evidence>
<dbReference type="AlphaFoldDB" id="A0A0K1S1K4"/>
<dbReference type="GO" id="GO:0004519">
    <property type="term" value="F:endonuclease activity"/>
    <property type="evidence" value="ECO:0007669"/>
    <property type="project" value="UniProtKB-KW"/>
</dbReference>
<dbReference type="GO" id="GO:0003729">
    <property type="term" value="F:mRNA binding"/>
    <property type="evidence" value="ECO:0007669"/>
    <property type="project" value="InterPro"/>
</dbReference>
<gene>
    <name evidence="8" type="ORF">VL20_2799</name>
</gene>
<dbReference type="InterPro" id="IPR012933">
    <property type="entry name" value="HicA_mRNA_interferase"/>
</dbReference>
<evidence type="ECO:0000313" key="9">
    <source>
        <dbReference type="Proteomes" id="UP000068167"/>
    </source>
</evidence>
<evidence type="ECO:0000256" key="2">
    <source>
        <dbReference type="ARBA" id="ARBA00022649"/>
    </source>
</evidence>
<comment type="similarity">
    <text evidence="1">Belongs to the HicA mRNA interferase family.</text>
</comment>
<dbReference type="RefSeq" id="WP_002748708.1">
    <property type="nucleotide sequence ID" value="NZ_CP011339.1"/>
</dbReference>
<name>A0A0K1S1K4_9CHRO</name>
<organism evidence="8 9">
    <name type="scientific">Microcystis panniformis FACHB-1757</name>
    <dbReference type="NCBI Taxonomy" id="1638788"/>
    <lineage>
        <taxon>Bacteria</taxon>
        <taxon>Bacillati</taxon>
        <taxon>Cyanobacteriota</taxon>
        <taxon>Cyanophyceae</taxon>
        <taxon>Oscillatoriophycideae</taxon>
        <taxon>Chroococcales</taxon>
        <taxon>Microcystaceae</taxon>
        <taxon>Microcystis</taxon>
    </lineage>
</organism>
<proteinExistence type="inferred from homology"/>
<dbReference type="SUPFAM" id="SSF54786">
    <property type="entry name" value="YcfA/nrd intein domain"/>
    <property type="match status" value="1"/>
</dbReference>
<dbReference type="Proteomes" id="UP000068167">
    <property type="component" value="Chromosome"/>
</dbReference>
<evidence type="ECO:0000313" key="8">
    <source>
        <dbReference type="EMBL" id="AKV67851.1"/>
    </source>
</evidence>
<dbReference type="Pfam" id="PF07927">
    <property type="entry name" value="HicA_toxin"/>
    <property type="match status" value="1"/>
</dbReference>
<reference evidence="8 9" key="1">
    <citation type="journal article" date="2016" name="Stand. Genomic Sci.">
        <title>Complete genome sequence and genomic characterization of Microcystis panniformis FACHB 1757 by third-generation sequencing.</title>
        <authorList>
            <person name="Zhang J.Y."/>
            <person name="Guan R."/>
            <person name="Zhang H.J."/>
            <person name="Li H."/>
            <person name="Xiao P."/>
            <person name="Yu G.L."/>
            <person name="Du L."/>
            <person name="Cao D.M."/>
            <person name="Zhu B.C."/>
            <person name="Li R.H."/>
            <person name="Lu Z.H."/>
        </authorList>
    </citation>
    <scope>NUCLEOTIDE SEQUENCE [LARGE SCALE GENOMIC DNA]</scope>
    <source>
        <strain evidence="8 9">FACHB-1757</strain>
    </source>
</reference>
<dbReference type="Gene3D" id="3.30.920.30">
    <property type="entry name" value="Hypothetical protein"/>
    <property type="match status" value="1"/>
</dbReference>
<dbReference type="PANTHER" id="PTHR34873">
    <property type="entry name" value="SSR1766 PROTEIN"/>
    <property type="match status" value="1"/>
</dbReference>
<keyword evidence="6" id="KW-0694">RNA-binding</keyword>
<dbReference type="GO" id="GO:0016787">
    <property type="term" value="F:hydrolase activity"/>
    <property type="evidence" value="ECO:0007669"/>
    <property type="project" value="UniProtKB-KW"/>
</dbReference>
<sequence>MPKLPVVTGDEVIKALTRIGFQSIRQKGSHLRLKHEDGRVVTVPVHRGKTVGKGLLLKILRDAELTQEEFIRLL</sequence>
<keyword evidence="9" id="KW-1185">Reference proteome</keyword>
<accession>A0A0K1S1K4</accession>
<dbReference type="PATRIC" id="fig|1638788.3.peg.2810"/>
<evidence type="ECO:0000256" key="7">
    <source>
        <dbReference type="ARBA" id="ARBA00023016"/>
    </source>
</evidence>
<keyword evidence="7" id="KW-0346">Stress response</keyword>
<evidence type="ECO:0000256" key="4">
    <source>
        <dbReference type="ARBA" id="ARBA00022759"/>
    </source>
</evidence>
<keyword evidence="2" id="KW-1277">Toxin-antitoxin system</keyword>
<dbReference type="KEGG" id="mpk:VL20_2799"/>
<keyword evidence="5" id="KW-0378">Hydrolase</keyword>
<evidence type="ECO:0000256" key="6">
    <source>
        <dbReference type="ARBA" id="ARBA00022884"/>
    </source>
</evidence>
<evidence type="ECO:0000256" key="1">
    <source>
        <dbReference type="ARBA" id="ARBA00006620"/>
    </source>
</evidence>
<keyword evidence="3" id="KW-0540">Nuclease</keyword>